<dbReference type="GO" id="GO:0046657">
    <property type="term" value="P:folic acid catabolic process"/>
    <property type="evidence" value="ECO:0007669"/>
    <property type="project" value="TreeGrafter"/>
</dbReference>
<dbReference type="Gene3D" id="3.40.630.10">
    <property type="entry name" value="Zn peptidases"/>
    <property type="match status" value="1"/>
</dbReference>
<gene>
    <name evidence="4" type="ORF">BHAP_0474</name>
</gene>
<organism evidence="4 5">
    <name type="scientific">Bifidobacterium hapali</name>
    <dbReference type="NCBI Taxonomy" id="1630172"/>
    <lineage>
        <taxon>Bacteria</taxon>
        <taxon>Bacillati</taxon>
        <taxon>Actinomycetota</taxon>
        <taxon>Actinomycetes</taxon>
        <taxon>Bifidobacteriales</taxon>
        <taxon>Bifidobacteriaceae</taxon>
        <taxon>Bifidobacterium</taxon>
    </lineage>
</organism>
<dbReference type="EMBL" id="MWWY01000008">
    <property type="protein sequence ID" value="OZG66154.1"/>
    <property type="molecule type" value="Genomic_DNA"/>
</dbReference>
<dbReference type="Pfam" id="PF07687">
    <property type="entry name" value="M20_dimer"/>
    <property type="match status" value="1"/>
</dbReference>
<dbReference type="PANTHER" id="PTHR30575:SF0">
    <property type="entry name" value="XAA-ARG DIPEPTIDASE"/>
    <property type="match status" value="1"/>
</dbReference>
<feature type="compositionally biased region" description="Polar residues" evidence="2">
    <location>
        <begin position="1"/>
        <end position="13"/>
    </location>
</feature>
<dbReference type="GO" id="GO:0071713">
    <property type="term" value="F:para-aminobenzoyl-glutamate hydrolase activity"/>
    <property type="evidence" value="ECO:0007669"/>
    <property type="project" value="TreeGrafter"/>
</dbReference>
<feature type="domain" description="Peptidase M20 dimerisation" evidence="3">
    <location>
        <begin position="217"/>
        <end position="306"/>
    </location>
</feature>
<reference evidence="4 5" key="1">
    <citation type="journal article" date="2017" name="BMC Genomics">
        <title>Comparative genomic and phylogenomic analyses of the Bifidobacteriaceae family.</title>
        <authorList>
            <person name="Lugli G.A."/>
            <person name="Milani C."/>
            <person name="Turroni F."/>
            <person name="Duranti S."/>
            <person name="Mancabelli L."/>
            <person name="Mangifesta M."/>
            <person name="Ferrario C."/>
            <person name="Modesto M."/>
            <person name="Mattarelli P."/>
            <person name="Jiri K."/>
            <person name="van Sinderen D."/>
            <person name="Ventura M."/>
        </authorList>
    </citation>
    <scope>NUCLEOTIDE SEQUENCE [LARGE SCALE GENOMIC DNA]</scope>
    <source>
        <strain evidence="4 5">DSM 100202</strain>
    </source>
</reference>
<name>A0A261G413_9BIFI</name>
<dbReference type="InterPro" id="IPR017144">
    <property type="entry name" value="Xaa-Arg_dipeptidase"/>
</dbReference>
<sequence>MSTVTEPINTEPITESVHPATDATSSATQPHIPQPAFPQADIEDAKRIISDFVDRSLPHYQQISLAIHDKPEVSNYEFFASTTLSDQLKTEGFNVTLGVASHRTGFEAVYDSGKPGPTVVFLAEYDALPGIGHGCGHSIFGPNSSLAGAALKQVIDRFGGQVRVYGTPGEEGGENGSAKGAFVDEGFFNDVDIALAAHPGSGGNYLTTRNLACQPVDIEFHGKASHASGSPELGINALDGVIQTFNSINALRQHLPKNVRIHGIITDGGGLPNVVPDYAKAKFYLRSASVPGLKELRHKVENIVAGAALATGAKGSLTPYQHQVDNMIPTPLFDTVWEHNALALGQSVEPTEQDKVSFGSSDVGNVSQVVPTIQPIFSISPTKLGGHNEQVAAAAASEFGLASIQWSAKALAYTALDVLTNPELLAAIKQQHAARVAAQQQDAAAA</sequence>
<dbReference type="NCBIfam" id="TIGR01891">
    <property type="entry name" value="amidohydrolases"/>
    <property type="match status" value="1"/>
</dbReference>
<dbReference type="CDD" id="cd03887">
    <property type="entry name" value="M20_Acy1L2"/>
    <property type="match status" value="1"/>
</dbReference>
<dbReference type="FunFam" id="3.30.70.360:FF:000004">
    <property type="entry name" value="Peptidase M20 domain-containing protein 2"/>
    <property type="match status" value="1"/>
</dbReference>
<comment type="similarity">
    <text evidence="1">Belongs to the peptidase M20A family.</text>
</comment>
<accession>A0A261G413</accession>
<protein>
    <recommendedName>
        <fullName evidence="1">Peptidase M20 domain-containing protein 2</fullName>
    </recommendedName>
</protein>
<dbReference type="GO" id="GO:0016805">
    <property type="term" value="F:dipeptidase activity"/>
    <property type="evidence" value="ECO:0007669"/>
    <property type="project" value="InterPro"/>
</dbReference>
<evidence type="ECO:0000256" key="2">
    <source>
        <dbReference type="SAM" id="MobiDB-lite"/>
    </source>
</evidence>
<dbReference type="Pfam" id="PF01546">
    <property type="entry name" value="Peptidase_M20"/>
    <property type="match status" value="1"/>
</dbReference>
<dbReference type="RefSeq" id="WP_094729208.1">
    <property type="nucleotide sequence ID" value="NZ_MWWY01000008.1"/>
</dbReference>
<feature type="region of interest" description="Disordered" evidence="2">
    <location>
        <begin position="1"/>
        <end position="36"/>
    </location>
</feature>
<dbReference type="InterPro" id="IPR017439">
    <property type="entry name" value="Amidohydrolase"/>
</dbReference>
<evidence type="ECO:0000259" key="3">
    <source>
        <dbReference type="Pfam" id="PF07687"/>
    </source>
</evidence>
<evidence type="ECO:0000313" key="4">
    <source>
        <dbReference type="EMBL" id="OZG66154.1"/>
    </source>
</evidence>
<dbReference type="AlphaFoldDB" id="A0A261G413"/>
<feature type="compositionally biased region" description="Polar residues" evidence="2">
    <location>
        <begin position="22"/>
        <end position="31"/>
    </location>
</feature>
<dbReference type="SUPFAM" id="SSF53187">
    <property type="entry name" value="Zn-dependent exopeptidases"/>
    <property type="match status" value="1"/>
</dbReference>
<dbReference type="Gene3D" id="3.30.70.360">
    <property type="match status" value="1"/>
</dbReference>
<dbReference type="SUPFAM" id="SSF55031">
    <property type="entry name" value="Bacterial exopeptidase dimerisation domain"/>
    <property type="match status" value="1"/>
</dbReference>
<keyword evidence="5" id="KW-1185">Reference proteome</keyword>
<dbReference type="PANTHER" id="PTHR30575">
    <property type="entry name" value="PEPTIDASE M20"/>
    <property type="match status" value="1"/>
</dbReference>
<dbReference type="InterPro" id="IPR036264">
    <property type="entry name" value="Bact_exopeptidase_dim_dom"/>
</dbReference>
<dbReference type="InterPro" id="IPR002933">
    <property type="entry name" value="Peptidase_M20"/>
</dbReference>
<comment type="caution">
    <text evidence="4">The sequence shown here is derived from an EMBL/GenBank/DDBJ whole genome shotgun (WGS) entry which is preliminary data.</text>
</comment>
<dbReference type="GO" id="GO:0005737">
    <property type="term" value="C:cytoplasm"/>
    <property type="evidence" value="ECO:0007669"/>
    <property type="project" value="TreeGrafter"/>
</dbReference>
<dbReference type="InterPro" id="IPR011650">
    <property type="entry name" value="Peptidase_M20_dimer"/>
</dbReference>
<dbReference type="Proteomes" id="UP000216074">
    <property type="component" value="Unassembled WGS sequence"/>
</dbReference>
<keyword evidence="4" id="KW-0378">Hydrolase</keyword>
<proteinExistence type="inferred from homology"/>
<dbReference type="InterPro" id="IPR052030">
    <property type="entry name" value="Peptidase_M20/M20A_hydrolases"/>
</dbReference>
<evidence type="ECO:0000256" key="1">
    <source>
        <dbReference type="PIRNR" id="PIRNR037226"/>
    </source>
</evidence>
<evidence type="ECO:0000313" key="5">
    <source>
        <dbReference type="Proteomes" id="UP000216074"/>
    </source>
</evidence>
<dbReference type="OrthoDB" id="9781032at2"/>
<dbReference type="PIRSF" id="PIRSF037226">
    <property type="entry name" value="Amidohydrolase_ACY1L2_prd"/>
    <property type="match status" value="1"/>
</dbReference>